<accession>A0A0G4IA67</accession>
<dbReference type="InterPro" id="IPR032710">
    <property type="entry name" value="NTF2-like_dom_sf"/>
</dbReference>
<dbReference type="AlphaFoldDB" id="A0A0G4IA67"/>
<sequence>MAAVAVVQKYVGHFNASEFDQMVEMMAEDIQMISPKENISGKKAFGDSMKANGPKLQKEGPTWGPVTAGPTDAQAVTVGTKKMMMMTVTLKRTFTVNGEGKIAKIEVAKA</sequence>
<evidence type="ECO:0000313" key="2">
    <source>
        <dbReference type="EMBL" id="CEM54061.1"/>
    </source>
</evidence>
<gene>
    <name evidence="2" type="ORF">Cvel_12479</name>
</gene>
<protein>
    <recommendedName>
        <fullName evidence="3">SnoaL-like domain-containing protein</fullName>
    </recommendedName>
</protein>
<dbReference type="VEuPathDB" id="CryptoDB:Cvel_12479"/>
<dbReference type="SUPFAM" id="SSF54427">
    <property type="entry name" value="NTF2-like"/>
    <property type="match status" value="1"/>
</dbReference>
<evidence type="ECO:0000256" key="1">
    <source>
        <dbReference type="SAM" id="MobiDB-lite"/>
    </source>
</evidence>
<dbReference type="Gene3D" id="3.10.450.50">
    <property type="match status" value="1"/>
</dbReference>
<reference evidence="2" key="1">
    <citation type="submission" date="2014-11" db="EMBL/GenBank/DDBJ databases">
        <authorList>
            <person name="Otto D Thomas"/>
            <person name="Naeem Raeece"/>
        </authorList>
    </citation>
    <scope>NUCLEOTIDE SEQUENCE</scope>
</reference>
<proteinExistence type="predicted"/>
<feature type="region of interest" description="Disordered" evidence="1">
    <location>
        <begin position="41"/>
        <end position="70"/>
    </location>
</feature>
<evidence type="ECO:0008006" key="3">
    <source>
        <dbReference type="Google" id="ProtNLM"/>
    </source>
</evidence>
<organism evidence="2">
    <name type="scientific">Chromera velia CCMP2878</name>
    <dbReference type="NCBI Taxonomy" id="1169474"/>
    <lineage>
        <taxon>Eukaryota</taxon>
        <taxon>Sar</taxon>
        <taxon>Alveolata</taxon>
        <taxon>Colpodellida</taxon>
        <taxon>Chromeraceae</taxon>
        <taxon>Chromera</taxon>
    </lineage>
</organism>
<dbReference type="EMBL" id="CDMZ01005752">
    <property type="protein sequence ID" value="CEM54061.1"/>
    <property type="molecule type" value="Genomic_DNA"/>
</dbReference>
<name>A0A0G4IA67_9ALVE</name>